<dbReference type="PROSITE" id="PS51257">
    <property type="entry name" value="PROKAR_LIPOPROTEIN"/>
    <property type="match status" value="1"/>
</dbReference>
<reference evidence="6 7" key="1">
    <citation type="submission" date="2018-07" db="EMBL/GenBank/DDBJ databases">
        <title>Motiliproteus coralliicola sp. nov., a bacterium isolated from Coral.</title>
        <authorList>
            <person name="Wang G."/>
        </authorList>
    </citation>
    <scope>NUCLEOTIDE SEQUENCE [LARGE SCALE GENOMIC DNA]</scope>
    <source>
        <strain evidence="6 7">C34</strain>
    </source>
</reference>
<dbReference type="PANTHER" id="PTHR34512:SF30">
    <property type="entry name" value="OUTER MEMBRANE PROTEIN ASSEMBLY FACTOR BAMB"/>
    <property type="match status" value="1"/>
</dbReference>
<comment type="caution">
    <text evidence="6">The sequence shown here is derived from an EMBL/GenBank/DDBJ whole genome shotgun (WGS) entry which is preliminary data.</text>
</comment>
<protein>
    <recommendedName>
        <fullName evidence="4">Outer membrane protein assembly factor BamB</fullName>
    </recommendedName>
</protein>
<keyword evidence="7" id="KW-1185">Reference proteome</keyword>
<keyword evidence="1 4" id="KW-0732">Signal</keyword>
<dbReference type="RefSeq" id="WP_114695650.1">
    <property type="nucleotide sequence ID" value="NZ_QQOH01000002.1"/>
</dbReference>
<evidence type="ECO:0000256" key="2">
    <source>
        <dbReference type="ARBA" id="ARBA00023136"/>
    </source>
</evidence>
<keyword evidence="4" id="KW-0564">Palmitate</keyword>
<dbReference type="InterPro" id="IPR015943">
    <property type="entry name" value="WD40/YVTN_repeat-like_dom_sf"/>
</dbReference>
<comment type="subcellular location">
    <subcellularLocation>
        <location evidence="4">Cell outer membrane</location>
        <topology evidence="4">Lipid-anchor</topology>
    </subcellularLocation>
</comment>
<dbReference type="SMART" id="SM00564">
    <property type="entry name" value="PQQ"/>
    <property type="match status" value="7"/>
</dbReference>
<evidence type="ECO:0000256" key="4">
    <source>
        <dbReference type="HAMAP-Rule" id="MF_00923"/>
    </source>
</evidence>
<dbReference type="Gene3D" id="2.130.10.10">
    <property type="entry name" value="YVTN repeat-like/Quinoprotein amine dehydrogenase"/>
    <property type="match status" value="1"/>
</dbReference>
<name>A0A369WR34_9GAMM</name>
<evidence type="ECO:0000259" key="5">
    <source>
        <dbReference type="Pfam" id="PF13360"/>
    </source>
</evidence>
<feature type="domain" description="Pyrrolo-quinoline quinone repeat" evidence="5">
    <location>
        <begin position="76"/>
        <end position="307"/>
    </location>
</feature>
<dbReference type="PANTHER" id="PTHR34512">
    <property type="entry name" value="CELL SURFACE PROTEIN"/>
    <property type="match status" value="1"/>
</dbReference>
<keyword evidence="4" id="KW-0449">Lipoprotein</keyword>
<accession>A0A369WR34</accession>
<dbReference type="GO" id="GO:0009279">
    <property type="term" value="C:cell outer membrane"/>
    <property type="evidence" value="ECO:0007669"/>
    <property type="project" value="UniProtKB-SubCell"/>
</dbReference>
<dbReference type="HAMAP" id="MF_00923">
    <property type="entry name" value="OM_assembly_BamB"/>
    <property type="match status" value="1"/>
</dbReference>
<evidence type="ECO:0000313" key="7">
    <source>
        <dbReference type="Proteomes" id="UP000253769"/>
    </source>
</evidence>
<evidence type="ECO:0000313" key="6">
    <source>
        <dbReference type="EMBL" id="RDE23016.1"/>
    </source>
</evidence>
<comment type="function">
    <text evidence="4">Part of the outer membrane protein assembly complex, which is involved in assembly and insertion of beta-barrel proteins into the outer membrane.</text>
</comment>
<dbReference type="InterPro" id="IPR011047">
    <property type="entry name" value="Quinoprotein_ADH-like_sf"/>
</dbReference>
<dbReference type="InterPro" id="IPR018391">
    <property type="entry name" value="PQQ_b-propeller_rpt"/>
</dbReference>
<dbReference type="Pfam" id="PF13360">
    <property type="entry name" value="PQQ_2"/>
    <property type="match status" value="1"/>
</dbReference>
<organism evidence="6 7">
    <name type="scientific">Motiliproteus coralliicola</name>
    <dbReference type="NCBI Taxonomy" id="2283196"/>
    <lineage>
        <taxon>Bacteria</taxon>
        <taxon>Pseudomonadati</taxon>
        <taxon>Pseudomonadota</taxon>
        <taxon>Gammaproteobacteria</taxon>
        <taxon>Oceanospirillales</taxon>
        <taxon>Oceanospirillaceae</taxon>
        <taxon>Motiliproteus</taxon>
    </lineage>
</organism>
<dbReference type="InterPro" id="IPR017687">
    <property type="entry name" value="BamB"/>
</dbReference>
<evidence type="ECO:0000256" key="3">
    <source>
        <dbReference type="ARBA" id="ARBA00023237"/>
    </source>
</evidence>
<keyword evidence="2 4" id="KW-0472">Membrane</keyword>
<dbReference type="AlphaFoldDB" id="A0A369WR34"/>
<dbReference type="GO" id="GO:0051205">
    <property type="term" value="P:protein insertion into membrane"/>
    <property type="evidence" value="ECO:0007669"/>
    <property type="project" value="UniProtKB-UniRule"/>
</dbReference>
<dbReference type="NCBIfam" id="TIGR03300">
    <property type="entry name" value="assembly_YfgL"/>
    <property type="match status" value="1"/>
</dbReference>
<sequence>MNRFNPLGLLLLVAFLSGCGLWSSEEEIEPAELESIVSEYQFKKLWSTQVGSGLGEKYHQLQPALLSSRIFAVDHEGTVVAVERDSGKLVWKQELELPISGGVGIGNGRVLVSAYDGQLVALSALDGSEAWRAQLNSEATAPVQVSAGLALVQTIDGQVTAFDSQSGALRWSYSAQEPLLTLRGDSAPLLTANRAYVGFSSGKLAALDLATGELVWESLVTLPEGRTELERIVDIDGSLLRDQGLIFAGSYQGRISAISESEGRRLWSSPLSTFRSLAQNGLNLFAVDAEGTVVAFSKRNGDELWKQEALYFRQVSSPTILDGLVAVGDYEGYIHLLDPIDGRFVGRHRADSSALLSPPLGVEGVLYTLSDDGTLSALQLQKN</sequence>
<dbReference type="SUPFAM" id="SSF50998">
    <property type="entry name" value="Quinoprotein alcohol dehydrogenase-like"/>
    <property type="match status" value="1"/>
</dbReference>
<gene>
    <name evidence="4 6" type="primary">bamB</name>
    <name evidence="6" type="ORF">DV711_10750</name>
</gene>
<dbReference type="OrthoDB" id="5173551at2"/>
<comment type="subunit">
    <text evidence="4">Part of the Bam complex.</text>
</comment>
<keyword evidence="3 4" id="KW-0998">Cell outer membrane</keyword>
<dbReference type="InterPro" id="IPR002372">
    <property type="entry name" value="PQQ_rpt_dom"/>
</dbReference>
<dbReference type="Proteomes" id="UP000253769">
    <property type="component" value="Unassembled WGS sequence"/>
</dbReference>
<proteinExistence type="inferred from homology"/>
<dbReference type="GO" id="GO:0043165">
    <property type="term" value="P:Gram-negative-bacterium-type cell outer membrane assembly"/>
    <property type="evidence" value="ECO:0007669"/>
    <property type="project" value="UniProtKB-UniRule"/>
</dbReference>
<evidence type="ECO:0000256" key="1">
    <source>
        <dbReference type="ARBA" id="ARBA00022729"/>
    </source>
</evidence>
<comment type="similarity">
    <text evidence="4">Belongs to the BamB family.</text>
</comment>
<dbReference type="EMBL" id="QQOH01000002">
    <property type="protein sequence ID" value="RDE23016.1"/>
    <property type="molecule type" value="Genomic_DNA"/>
</dbReference>